<feature type="domain" description="ABC transmembrane type-1" evidence="9">
    <location>
        <begin position="82"/>
        <end position="272"/>
    </location>
</feature>
<feature type="transmembrane region" description="Helical" evidence="8">
    <location>
        <begin position="78"/>
        <end position="105"/>
    </location>
</feature>
<comment type="caution">
    <text evidence="11">The sequence shown here is derived from an EMBL/GenBank/DDBJ whole genome shotgun (WGS) entry which is preliminary data.</text>
</comment>
<dbReference type="Proteomes" id="UP000544107">
    <property type="component" value="Unassembled WGS sequence"/>
</dbReference>
<reference evidence="11 12" key="1">
    <citation type="submission" date="2016-09" db="EMBL/GenBank/DDBJ databases">
        <title>Rhizobium oryziradicis sp. nov., isolated from the root of rice.</title>
        <authorList>
            <person name="Zhao J."/>
            <person name="Zhang X."/>
        </authorList>
    </citation>
    <scope>NUCLEOTIDE SEQUENCE [LARGE SCALE GENOMIC DNA]</scope>
    <source>
        <strain evidence="11 12">14971</strain>
    </source>
</reference>
<keyword evidence="5 8" id="KW-0812">Transmembrane</keyword>
<accession>A0A1Q9A161</accession>
<keyword evidence="2 8" id="KW-0813">Transport</keyword>
<evidence type="ECO:0000256" key="6">
    <source>
        <dbReference type="ARBA" id="ARBA00022989"/>
    </source>
</evidence>
<evidence type="ECO:0000259" key="9">
    <source>
        <dbReference type="PROSITE" id="PS50928"/>
    </source>
</evidence>
<dbReference type="Pfam" id="PF00528">
    <property type="entry name" value="BPD_transp_1"/>
    <property type="match status" value="1"/>
</dbReference>
<dbReference type="InterPro" id="IPR000515">
    <property type="entry name" value="MetI-like"/>
</dbReference>
<dbReference type="PROSITE" id="PS50928">
    <property type="entry name" value="ABC_TM1"/>
    <property type="match status" value="1"/>
</dbReference>
<dbReference type="GO" id="GO:0005886">
    <property type="term" value="C:plasma membrane"/>
    <property type="evidence" value="ECO:0007669"/>
    <property type="project" value="UniProtKB-SubCell"/>
</dbReference>
<evidence type="ECO:0000313" key="13">
    <source>
        <dbReference type="Proteomes" id="UP000544107"/>
    </source>
</evidence>
<dbReference type="CDD" id="cd06261">
    <property type="entry name" value="TM_PBP2"/>
    <property type="match status" value="1"/>
</dbReference>
<gene>
    <name evidence="11" type="ORF">BJF91_09245</name>
    <name evidence="10" type="ORF">GGQ71_002253</name>
</gene>
<dbReference type="PANTHER" id="PTHR43357:SF4">
    <property type="entry name" value="INNER MEMBRANE ABC TRANSPORTER PERMEASE PROTEIN YDCV"/>
    <property type="match status" value="1"/>
</dbReference>
<dbReference type="InterPro" id="IPR035906">
    <property type="entry name" value="MetI-like_sf"/>
</dbReference>
<keyword evidence="7 8" id="KW-0472">Membrane</keyword>
<feature type="transmembrane region" description="Helical" evidence="8">
    <location>
        <begin position="117"/>
        <end position="137"/>
    </location>
</feature>
<evidence type="ECO:0000313" key="12">
    <source>
        <dbReference type="Proteomes" id="UP000185598"/>
    </source>
</evidence>
<keyword evidence="10" id="KW-0762">Sugar transport</keyword>
<dbReference type="GO" id="GO:0055085">
    <property type="term" value="P:transmembrane transport"/>
    <property type="evidence" value="ECO:0007669"/>
    <property type="project" value="InterPro"/>
</dbReference>
<comment type="similarity">
    <text evidence="8">Belongs to the binding-protein-dependent transport system permease family.</text>
</comment>
<evidence type="ECO:0000256" key="1">
    <source>
        <dbReference type="ARBA" id="ARBA00004429"/>
    </source>
</evidence>
<feature type="transmembrane region" description="Helical" evidence="8">
    <location>
        <begin position="187"/>
        <end position="216"/>
    </location>
</feature>
<dbReference type="Proteomes" id="UP000185598">
    <property type="component" value="Unassembled WGS sequence"/>
</dbReference>
<protein>
    <submittedName>
        <fullName evidence="11">ABC transporter permease</fullName>
    </submittedName>
    <submittedName>
        <fullName evidence="10">Multiple sugar transport system permease protein/putative spermidine/putrescine transport system permease protein</fullName>
    </submittedName>
</protein>
<reference evidence="10 13" key="2">
    <citation type="submission" date="2020-08" db="EMBL/GenBank/DDBJ databases">
        <title>Genomic Encyclopedia of Type Strains, Phase IV (KMG-IV): sequencing the most valuable type-strain genomes for metagenomic binning, comparative biology and taxonomic classification.</title>
        <authorList>
            <person name="Goeker M."/>
        </authorList>
    </citation>
    <scope>NUCLEOTIDE SEQUENCE [LARGE SCALE GENOMIC DNA]</scope>
    <source>
        <strain evidence="10 13">DSM 100021</strain>
    </source>
</reference>
<evidence type="ECO:0000256" key="5">
    <source>
        <dbReference type="ARBA" id="ARBA00022692"/>
    </source>
</evidence>
<dbReference type="EMBL" id="JACIED010000002">
    <property type="protein sequence ID" value="MBB4007990.1"/>
    <property type="molecule type" value="Genomic_DNA"/>
</dbReference>
<dbReference type="Gene3D" id="1.10.3720.10">
    <property type="entry name" value="MetI-like"/>
    <property type="match status" value="1"/>
</dbReference>
<organism evidence="11 12">
    <name type="scientific">Allorhizobium taibaishanense</name>
    <dbReference type="NCBI Taxonomy" id="887144"/>
    <lineage>
        <taxon>Bacteria</taxon>
        <taxon>Pseudomonadati</taxon>
        <taxon>Pseudomonadota</taxon>
        <taxon>Alphaproteobacteria</taxon>
        <taxon>Hyphomicrobiales</taxon>
        <taxon>Rhizobiaceae</taxon>
        <taxon>Rhizobium/Agrobacterium group</taxon>
        <taxon>Allorhizobium</taxon>
    </lineage>
</organism>
<evidence type="ECO:0000256" key="7">
    <source>
        <dbReference type="ARBA" id="ARBA00023136"/>
    </source>
</evidence>
<dbReference type="AlphaFoldDB" id="A0A1Q9A161"/>
<feature type="transmembrane region" description="Helical" evidence="8">
    <location>
        <begin position="24"/>
        <end position="48"/>
    </location>
</feature>
<name>A0A1Q9A161_9HYPH</name>
<dbReference type="SUPFAM" id="SSF161098">
    <property type="entry name" value="MetI-like"/>
    <property type="match status" value="1"/>
</dbReference>
<dbReference type="EMBL" id="MKIN01000024">
    <property type="protein sequence ID" value="OLP48302.1"/>
    <property type="molecule type" value="Genomic_DNA"/>
</dbReference>
<feature type="transmembrane region" description="Helical" evidence="8">
    <location>
        <begin position="143"/>
        <end position="166"/>
    </location>
</feature>
<comment type="subcellular location">
    <subcellularLocation>
        <location evidence="1">Cell inner membrane</location>
        <topology evidence="1">Multi-pass membrane protein</topology>
    </subcellularLocation>
    <subcellularLocation>
        <location evidence="8">Cell membrane</location>
        <topology evidence="8">Multi-pass membrane protein</topology>
    </subcellularLocation>
</comment>
<keyword evidence="12" id="KW-1185">Reference proteome</keyword>
<evidence type="ECO:0000313" key="10">
    <source>
        <dbReference type="EMBL" id="MBB4007990.1"/>
    </source>
</evidence>
<feature type="transmembrane region" description="Helical" evidence="8">
    <location>
        <begin position="251"/>
        <end position="272"/>
    </location>
</feature>
<keyword evidence="4" id="KW-0997">Cell inner membrane</keyword>
<keyword evidence="3" id="KW-1003">Cell membrane</keyword>
<evidence type="ECO:0000256" key="3">
    <source>
        <dbReference type="ARBA" id="ARBA00022475"/>
    </source>
</evidence>
<dbReference type="PANTHER" id="PTHR43357">
    <property type="entry name" value="INNER MEMBRANE ABC TRANSPORTER PERMEASE PROTEIN YDCV"/>
    <property type="match status" value="1"/>
</dbReference>
<evidence type="ECO:0000256" key="8">
    <source>
        <dbReference type="RuleBase" id="RU363032"/>
    </source>
</evidence>
<proteinExistence type="inferred from homology"/>
<evidence type="ECO:0000256" key="4">
    <source>
        <dbReference type="ARBA" id="ARBA00022519"/>
    </source>
</evidence>
<sequence>MMASIALAPTMPPRRRRFNPEDRLLVSAGLYTSLALAIALPLFLMFLWSVADGWQPPNILPQSFTLSRWAGLLSDPGLATALTTSLLIAFTVTAATALIALPTAWAMARFPFRLKRLVEVFILAPVIIPGLVVAVGIGKLFLVLGLAYSTVGVIVVQIVGTLPLMIRLMSATFETIPDELIHAARSLGAGTVNIVLHIILPLSIPGLLAGGLMSFIGSFEEFDKSFIVGAPVVQTLPIKLYMYLDPYSMQLPLAAIVSFILLLPALVVFIIAGRIMRDDLMASGMGKI</sequence>
<evidence type="ECO:0000256" key="2">
    <source>
        <dbReference type="ARBA" id="ARBA00022448"/>
    </source>
</evidence>
<dbReference type="STRING" id="887144.BJF91_09245"/>
<keyword evidence="6 8" id="KW-1133">Transmembrane helix</keyword>
<evidence type="ECO:0000313" key="11">
    <source>
        <dbReference type="EMBL" id="OLP48302.1"/>
    </source>
</evidence>